<reference evidence="1 2" key="1">
    <citation type="journal article" date="2008" name="BMC Genomics">
        <title>Acidithiobacillus ferrooxidans metabolism: from genome sequence to industrial applications.</title>
        <authorList>
            <person name="Valdes J."/>
            <person name="Pedroso I."/>
            <person name="Quatrini R."/>
            <person name="Dodson R.J."/>
            <person name="Tettelin H."/>
            <person name="Blake R.II."/>
            <person name="Eisen J.A."/>
            <person name="Holmes D.S."/>
        </authorList>
    </citation>
    <scope>NUCLEOTIDE SEQUENCE [LARGE SCALE GENOMIC DNA]</scope>
    <source>
        <strain evidence="2">ATCC 23270 / DSM 14882 / CIP 104768 / NCIMB 8455</strain>
    </source>
</reference>
<dbReference type="PaxDb" id="243159-AFE_1626"/>
<proteinExistence type="predicted"/>
<evidence type="ECO:0000313" key="2">
    <source>
        <dbReference type="Proteomes" id="UP000001362"/>
    </source>
</evidence>
<dbReference type="EMBL" id="CP001219">
    <property type="protein sequence ID" value="ACK80179.1"/>
    <property type="molecule type" value="Genomic_DNA"/>
</dbReference>
<gene>
    <name evidence="1" type="ordered locus">AFE_1626</name>
</gene>
<protein>
    <submittedName>
        <fullName evidence="1">Uncharacterized protein</fullName>
    </submittedName>
</protein>
<name>B7JAW6_ACIF2</name>
<dbReference type="KEGG" id="afr:AFE_1626"/>
<organism evidence="1 2">
    <name type="scientific">Acidithiobacillus ferrooxidans (strain ATCC 23270 / DSM 14882 / CIP 104768 / NCIMB 8455)</name>
    <name type="common">Ferrobacillus ferrooxidans (strain ATCC 23270)</name>
    <dbReference type="NCBI Taxonomy" id="243159"/>
    <lineage>
        <taxon>Bacteria</taxon>
        <taxon>Pseudomonadati</taxon>
        <taxon>Pseudomonadota</taxon>
        <taxon>Acidithiobacillia</taxon>
        <taxon>Acidithiobacillales</taxon>
        <taxon>Acidithiobacillaceae</taxon>
        <taxon>Acidithiobacillus</taxon>
    </lineage>
</organism>
<dbReference type="HOGENOM" id="CLU_3371486_0_0_6"/>
<dbReference type="eggNOG" id="COG5421">
    <property type="taxonomic scope" value="Bacteria"/>
</dbReference>
<sequence length="34" mass="3856">MHVKITTSGSRCYVQLVESYRDDAGKVKKRKNSA</sequence>
<dbReference type="Proteomes" id="UP000001362">
    <property type="component" value="Chromosome"/>
</dbReference>
<keyword evidence="2" id="KW-1185">Reference proteome</keyword>
<evidence type="ECO:0000313" key="1">
    <source>
        <dbReference type="EMBL" id="ACK80179.1"/>
    </source>
</evidence>
<dbReference type="AlphaFoldDB" id="B7JAW6"/>
<accession>B7JAW6</accession>